<keyword evidence="1" id="KW-0472">Membrane</keyword>
<feature type="domain" description="Transposase IS4-like" evidence="2">
    <location>
        <begin position="55"/>
        <end position="198"/>
    </location>
</feature>
<feature type="transmembrane region" description="Helical" evidence="1">
    <location>
        <begin position="91"/>
        <end position="109"/>
    </location>
</feature>
<dbReference type="Pfam" id="PF01609">
    <property type="entry name" value="DDE_Tnp_1"/>
    <property type="match status" value="1"/>
</dbReference>
<keyword evidence="1" id="KW-1133">Transmembrane helix</keyword>
<sequence length="242" mass="28407">MKYRVYTNKENSHTFRLEYGLQYCISDAIILYLNCIVITERLRLWVRVSQNREPSPSEAIMDSQSVETATMVSKDVGYDSGKKIKGRKRHILVDTLGLLIVVVITAADVSEQAGAKQVLSKLHQLRDRMGRLIRIWVDGGYRGKDFTHWFMDVYRWLWSVVTRHEEQKGFVVLPKRWLVERTFGWFNWCRRLSKDYEILPETTEAFRGCSYDSFNVEAIGVIKITFSKLFRHPLKTSIIELF</sequence>
<dbReference type="Proteomes" id="UP000244056">
    <property type="component" value="Chromosome"/>
</dbReference>
<dbReference type="KEGG" id="nsp:BMF81_02660"/>
<dbReference type="InterPro" id="IPR002559">
    <property type="entry name" value="Transposase_11"/>
</dbReference>
<gene>
    <name evidence="3" type="ORF">BMF81_02660</name>
</gene>
<proteinExistence type="predicted"/>
<dbReference type="AlphaFoldDB" id="A0A2S0Q8Q0"/>
<evidence type="ECO:0000313" key="4">
    <source>
        <dbReference type="Proteomes" id="UP000244056"/>
    </source>
</evidence>
<evidence type="ECO:0000256" key="1">
    <source>
        <dbReference type="SAM" id="Phobius"/>
    </source>
</evidence>
<dbReference type="PANTHER" id="PTHR30007">
    <property type="entry name" value="PHP DOMAIN PROTEIN"/>
    <property type="match status" value="1"/>
</dbReference>
<dbReference type="GO" id="GO:0003677">
    <property type="term" value="F:DNA binding"/>
    <property type="evidence" value="ECO:0007669"/>
    <property type="project" value="InterPro"/>
</dbReference>
<reference evidence="3 4" key="1">
    <citation type="submission" date="2017-03" db="EMBL/GenBank/DDBJ databases">
        <title>Comparative genomics of the toxic Baltic Sea cyanobacteria Nodularia spumigena UHCC 0039 and its response on varying salinity.</title>
        <authorList>
            <person name="Teikari J.E."/>
        </authorList>
    </citation>
    <scope>NUCLEOTIDE SEQUENCE [LARGE SCALE GENOMIC DNA]</scope>
    <source>
        <strain evidence="3 4">UHCC 0039</strain>
    </source>
</reference>
<accession>A0A2S0Q8Q0</accession>
<organism evidence="3 4">
    <name type="scientific">Nodularia spumigena UHCC 0039</name>
    <dbReference type="NCBI Taxonomy" id="1914872"/>
    <lineage>
        <taxon>Bacteria</taxon>
        <taxon>Bacillati</taxon>
        <taxon>Cyanobacteriota</taxon>
        <taxon>Cyanophyceae</taxon>
        <taxon>Nostocales</taxon>
        <taxon>Nodulariaceae</taxon>
        <taxon>Nodularia</taxon>
    </lineage>
</organism>
<dbReference type="PANTHER" id="PTHR30007:SF0">
    <property type="entry name" value="TRANSPOSASE"/>
    <property type="match status" value="1"/>
</dbReference>
<protein>
    <recommendedName>
        <fullName evidence="2">Transposase IS4-like domain-containing protein</fullName>
    </recommendedName>
</protein>
<dbReference type="NCBIfam" id="NF033580">
    <property type="entry name" value="transpos_IS5_3"/>
    <property type="match status" value="1"/>
</dbReference>
<evidence type="ECO:0000259" key="2">
    <source>
        <dbReference type="Pfam" id="PF01609"/>
    </source>
</evidence>
<evidence type="ECO:0000313" key="3">
    <source>
        <dbReference type="EMBL" id="AVZ30738.1"/>
    </source>
</evidence>
<dbReference type="EMBL" id="CP020114">
    <property type="protein sequence ID" value="AVZ30738.1"/>
    <property type="molecule type" value="Genomic_DNA"/>
</dbReference>
<name>A0A2S0Q8Q0_NODSP</name>
<keyword evidence="1" id="KW-0812">Transmembrane</keyword>
<dbReference type="GO" id="GO:0004803">
    <property type="term" value="F:transposase activity"/>
    <property type="evidence" value="ECO:0007669"/>
    <property type="project" value="InterPro"/>
</dbReference>
<dbReference type="GO" id="GO:0006313">
    <property type="term" value="P:DNA transposition"/>
    <property type="evidence" value="ECO:0007669"/>
    <property type="project" value="InterPro"/>
</dbReference>